<evidence type="ECO:0000256" key="8">
    <source>
        <dbReference type="ARBA" id="ARBA00023235"/>
    </source>
</evidence>
<keyword evidence="9 10" id="KW-0119">Carbohydrate metabolism</keyword>
<evidence type="ECO:0000256" key="9">
    <source>
        <dbReference type="ARBA" id="ARBA00023277"/>
    </source>
</evidence>
<evidence type="ECO:0000259" key="11">
    <source>
        <dbReference type="Pfam" id="PF01370"/>
    </source>
</evidence>
<evidence type="ECO:0000256" key="5">
    <source>
        <dbReference type="ARBA" id="ARBA00013189"/>
    </source>
</evidence>
<evidence type="ECO:0000256" key="1">
    <source>
        <dbReference type="ARBA" id="ARBA00000083"/>
    </source>
</evidence>
<dbReference type="Gene3D" id="3.40.50.720">
    <property type="entry name" value="NAD(P)-binding Rossmann-like Domain"/>
    <property type="match status" value="1"/>
</dbReference>
<keyword evidence="8 10" id="KW-0413">Isomerase</keyword>
<comment type="similarity">
    <text evidence="4 10">Belongs to the NAD(P)-dependent epimerase/dehydratase family.</text>
</comment>
<dbReference type="Gene3D" id="3.90.25.10">
    <property type="entry name" value="UDP-galactose 4-epimerase, domain 1"/>
    <property type="match status" value="1"/>
</dbReference>
<evidence type="ECO:0000313" key="12">
    <source>
        <dbReference type="EMBL" id="GEO36522.1"/>
    </source>
</evidence>
<comment type="cofactor">
    <cofactor evidence="2 10">
        <name>NAD(+)</name>
        <dbReference type="ChEBI" id="CHEBI:57540"/>
    </cofactor>
</comment>
<keyword evidence="13" id="KW-1185">Reference proteome</keyword>
<organism evidence="12 13">
    <name type="scientific">Skermanella aerolata</name>
    <dbReference type="NCBI Taxonomy" id="393310"/>
    <lineage>
        <taxon>Bacteria</taxon>
        <taxon>Pseudomonadati</taxon>
        <taxon>Pseudomonadota</taxon>
        <taxon>Alphaproteobacteria</taxon>
        <taxon>Rhodospirillales</taxon>
        <taxon>Azospirillaceae</taxon>
        <taxon>Skermanella</taxon>
    </lineage>
</organism>
<dbReference type="InterPro" id="IPR001509">
    <property type="entry name" value="Epimerase_deHydtase"/>
</dbReference>
<dbReference type="Proteomes" id="UP000321523">
    <property type="component" value="Unassembled WGS sequence"/>
</dbReference>
<comment type="pathway">
    <text evidence="3 10">Carbohydrate metabolism; galactose metabolism.</text>
</comment>
<reference evidence="12 13" key="1">
    <citation type="submission" date="2019-07" db="EMBL/GenBank/DDBJ databases">
        <title>Whole genome shotgun sequence of Skermanella aerolata NBRC 106429.</title>
        <authorList>
            <person name="Hosoyama A."/>
            <person name="Uohara A."/>
            <person name="Ohji S."/>
            <person name="Ichikawa N."/>
        </authorList>
    </citation>
    <scope>NUCLEOTIDE SEQUENCE [LARGE SCALE GENOMIC DNA]</scope>
    <source>
        <strain evidence="12 13">NBRC 106429</strain>
    </source>
</reference>
<dbReference type="AlphaFoldDB" id="A0A512DJ64"/>
<dbReference type="SUPFAM" id="SSF51735">
    <property type="entry name" value="NAD(P)-binding Rossmann-fold domains"/>
    <property type="match status" value="1"/>
</dbReference>
<dbReference type="EMBL" id="BJYZ01000002">
    <property type="protein sequence ID" value="GEO36522.1"/>
    <property type="molecule type" value="Genomic_DNA"/>
</dbReference>
<dbReference type="EC" id="5.1.3.2" evidence="5 10"/>
<name>A0A512DJ64_9PROT</name>
<dbReference type="Pfam" id="PF01370">
    <property type="entry name" value="Epimerase"/>
    <property type="match status" value="1"/>
</dbReference>
<dbReference type="OrthoDB" id="9801785at2"/>
<evidence type="ECO:0000256" key="6">
    <source>
        <dbReference type="ARBA" id="ARBA00018569"/>
    </source>
</evidence>
<keyword evidence="7 10" id="KW-0520">NAD</keyword>
<dbReference type="NCBIfam" id="TIGR01179">
    <property type="entry name" value="galE"/>
    <property type="match status" value="1"/>
</dbReference>
<evidence type="ECO:0000256" key="4">
    <source>
        <dbReference type="ARBA" id="ARBA00007637"/>
    </source>
</evidence>
<dbReference type="CDD" id="cd05247">
    <property type="entry name" value="UDP_G4E_1_SDR_e"/>
    <property type="match status" value="1"/>
</dbReference>
<sequence>MPHQKTVLVTGGAGFVGSHCVAELIARQYNVVVFDNLQQGHRAAVPAEAELVEGDLASHAALARLFSTFRFDAILHFASNSLVGESMRNPHLYLYDNVVNALNLIQAATENGVSKFVLSSTANLFGMPDRMPIDENTEIDPGSPYGESKFMIERILHWADKVHGMRSACLRYFNAAGAHPDGHLGEDHDPETHLIPLVLDVAAGKRSHIEIFGEDYPTHDGTCIRDYIHVSDLADAHVRVLAMLDHKSCRYNLGNGRGYTVREVIETAARVTGRDIAVKTGPRRPGDPPVLIASSDRVRKDLGWDPRFPDLETIICHAWDWRCRNPDGYASHMTRELVGAS</sequence>
<dbReference type="InterPro" id="IPR036291">
    <property type="entry name" value="NAD(P)-bd_dom_sf"/>
</dbReference>
<comment type="subunit">
    <text evidence="10">Homodimer.</text>
</comment>
<proteinExistence type="inferred from homology"/>
<evidence type="ECO:0000256" key="2">
    <source>
        <dbReference type="ARBA" id="ARBA00001911"/>
    </source>
</evidence>
<dbReference type="GO" id="GO:0003978">
    <property type="term" value="F:UDP-glucose 4-epimerase activity"/>
    <property type="evidence" value="ECO:0007669"/>
    <property type="project" value="UniProtKB-UniRule"/>
</dbReference>
<accession>A0A512DJ64</accession>
<dbReference type="GO" id="GO:0033499">
    <property type="term" value="P:galactose catabolic process via UDP-galactose, Leloir pathway"/>
    <property type="evidence" value="ECO:0007669"/>
    <property type="project" value="TreeGrafter"/>
</dbReference>
<comment type="catalytic activity">
    <reaction evidence="1 10">
        <text>UDP-alpha-D-glucose = UDP-alpha-D-galactose</text>
        <dbReference type="Rhea" id="RHEA:22168"/>
        <dbReference type="ChEBI" id="CHEBI:58885"/>
        <dbReference type="ChEBI" id="CHEBI:66914"/>
        <dbReference type="EC" id="5.1.3.2"/>
    </reaction>
</comment>
<evidence type="ECO:0000256" key="7">
    <source>
        <dbReference type="ARBA" id="ARBA00023027"/>
    </source>
</evidence>
<dbReference type="InterPro" id="IPR005886">
    <property type="entry name" value="UDP_G4E"/>
</dbReference>
<feature type="domain" description="NAD-dependent epimerase/dehydratase" evidence="11">
    <location>
        <begin position="7"/>
        <end position="254"/>
    </location>
</feature>
<protein>
    <recommendedName>
        <fullName evidence="6 10">UDP-glucose 4-epimerase</fullName>
        <ecNumber evidence="5 10">5.1.3.2</ecNumber>
    </recommendedName>
</protein>
<dbReference type="UniPathway" id="UPA00214"/>
<dbReference type="RefSeq" id="WP_044425379.1">
    <property type="nucleotide sequence ID" value="NZ_BJYZ01000002.1"/>
</dbReference>
<dbReference type="PANTHER" id="PTHR43725">
    <property type="entry name" value="UDP-GLUCOSE 4-EPIMERASE"/>
    <property type="match status" value="1"/>
</dbReference>
<comment type="caution">
    <text evidence="12">The sequence shown here is derived from an EMBL/GenBank/DDBJ whole genome shotgun (WGS) entry which is preliminary data.</text>
</comment>
<gene>
    <name evidence="12" type="ORF">SAE02_06700</name>
</gene>
<evidence type="ECO:0000256" key="10">
    <source>
        <dbReference type="RuleBase" id="RU366046"/>
    </source>
</evidence>
<evidence type="ECO:0000256" key="3">
    <source>
        <dbReference type="ARBA" id="ARBA00004947"/>
    </source>
</evidence>
<evidence type="ECO:0000313" key="13">
    <source>
        <dbReference type="Proteomes" id="UP000321523"/>
    </source>
</evidence>
<dbReference type="PANTHER" id="PTHR43725:SF53">
    <property type="entry name" value="UDP-ARABINOSE 4-EPIMERASE 1"/>
    <property type="match status" value="1"/>
</dbReference>